<feature type="compositionally biased region" description="Basic residues" evidence="1">
    <location>
        <begin position="77"/>
        <end position="89"/>
    </location>
</feature>
<protein>
    <submittedName>
        <fullName evidence="2">Uncharacterized protein</fullName>
    </submittedName>
</protein>
<name>A0A835LES2_9MAGN</name>
<feature type="region of interest" description="Disordered" evidence="1">
    <location>
        <begin position="61"/>
        <end position="109"/>
    </location>
</feature>
<reference evidence="2 3" key="1">
    <citation type="submission" date="2020-10" db="EMBL/GenBank/DDBJ databases">
        <title>The Coptis chinensis genome and diversification of protoberbering-type alkaloids.</title>
        <authorList>
            <person name="Wang B."/>
            <person name="Shu S."/>
            <person name="Song C."/>
            <person name="Liu Y."/>
        </authorList>
    </citation>
    <scope>NUCLEOTIDE SEQUENCE [LARGE SCALE GENOMIC DNA]</scope>
    <source>
        <strain evidence="2">HL-2020</strain>
        <tissue evidence="2">Leaf</tissue>
    </source>
</reference>
<dbReference type="EMBL" id="JADFTS010000008">
    <property type="protein sequence ID" value="KAF9592838.1"/>
    <property type="molecule type" value="Genomic_DNA"/>
</dbReference>
<dbReference type="Proteomes" id="UP000631114">
    <property type="component" value="Unassembled WGS sequence"/>
</dbReference>
<evidence type="ECO:0000313" key="3">
    <source>
        <dbReference type="Proteomes" id="UP000631114"/>
    </source>
</evidence>
<comment type="caution">
    <text evidence="2">The sequence shown here is derived from an EMBL/GenBank/DDBJ whole genome shotgun (WGS) entry which is preliminary data.</text>
</comment>
<organism evidence="2 3">
    <name type="scientific">Coptis chinensis</name>
    <dbReference type="NCBI Taxonomy" id="261450"/>
    <lineage>
        <taxon>Eukaryota</taxon>
        <taxon>Viridiplantae</taxon>
        <taxon>Streptophyta</taxon>
        <taxon>Embryophyta</taxon>
        <taxon>Tracheophyta</taxon>
        <taxon>Spermatophyta</taxon>
        <taxon>Magnoliopsida</taxon>
        <taxon>Ranunculales</taxon>
        <taxon>Ranunculaceae</taxon>
        <taxon>Coptidoideae</taxon>
        <taxon>Coptis</taxon>
    </lineage>
</organism>
<evidence type="ECO:0000313" key="2">
    <source>
        <dbReference type="EMBL" id="KAF9592838.1"/>
    </source>
</evidence>
<keyword evidence="3" id="KW-1185">Reference proteome</keyword>
<dbReference type="AlphaFoldDB" id="A0A835LES2"/>
<gene>
    <name evidence="2" type="ORF">IFM89_017803</name>
</gene>
<accession>A0A835LES2</accession>
<proteinExistence type="predicted"/>
<evidence type="ECO:0000256" key="1">
    <source>
        <dbReference type="SAM" id="MobiDB-lite"/>
    </source>
</evidence>
<sequence length="109" mass="12525">MYLVAIRILQNARKEVEAAYKQMSIGSNKDSVEEVKSTKIQEYTKIRLHNQKPLLDPLVAKHKGRKKRITSCMDKLPKKKRSPNSKTSKRPSPNLKISKRSKQYKGSTS</sequence>